<dbReference type="InterPro" id="IPR022742">
    <property type="entry name" value="Hydrolase_4"/>
</dbReference>
<dbReference type="AlphaFoldDB" id="A0A3S3NX19"/>
<dbReference type="InterPro" id="IPR051044">
    <property type="entry name" value="MAG_DAG_Lipase"/>
</dbReference>
<gene>
    <name evidence="2" type="ORF">CKAN_00531400</name>
</gene>
<protein>
    <submittedName>
        <fullName evidence="2">Caffeoylshikimate esterase-like protein isoform X1</fullName>
    </submittedName>
</protein>
<dbReference type="Pfam" id="PF12146">
    <property type="entry name" value="Hydrolase_4"/>
    <property type="match status" value="1"/>
</dbReference>
<reference evidence="2 3" key="1">
    <citation type="journal article" date="2019" name="Nat. Plants">
        <title>Stout camphor tree genome fills gaps in understanding of flowering plant genome evolution.</title>
        <authorList>
            <person name="Chaw S.M."/>
            <person name="Liu Y.C."/>
            <person name="Wu Y.W."/>
            <person name="Wang H.Y."/>
            <person name="Lin C.I."/>
            <person name="Wu C.S."/>
            <person name="Ke H.M."/>
            <person name="Chang L.Y."/>
            <person name="Hsu C.Y."/>
            <person name="Yang H.T."/>
            <person name="Sudianto E."/>
            <person name="Hsu M.H."/>
            <person name="Wu K.P."/>
            <person name="Wang L.N."/>
            <person name="Leebens-Mack J.H."/>
            <person name="Tsai I.J."/>
        </authorList>
    </citation>
    <scope>NUCLEOTIDE SEQUENCE [LARGE SCALE GENOMIC DNA]</scope>
    <source>
        <strain evidence="3">cv. Chaw 1501</strain>
        <tissue evidence="2">Young leaves</tissue>
    </source>
</reference>
<sequence length="315" mass="35622">MAQYMDNIRYEEKFITNKRGLVLFTCRWLPENQEPKALILLCHGYSMECSFWMKGTGTRMAKAGYAVYGIDHEGHGKSSGLLGYTPSFDDLVNDCIDYFTSVCETDENKKKLRFLWGESMGGAVALLMHREKPQYWDGAVLVAPMCKIADSMKPHPIVINTLKNLAKVIPTWKIVPSEDFLVLAIKSPQLREEVRNNPFCYKGRPRLKTALELLRVSIDIEKNLDKVSLPFIIVHGGADIVTDPSVSKLLYESASSTDKAFKLYPGMWHTLTAGEPPESMDLVFSDIITWLDERTSTWKSRSETDQKAGHDNLSS</sequence>
<dbReference type="PANTHER" id="PTHR11614">
    <property type="entry name" value="PHOSPHOLIPASE-RELATED"/>
    <property type="match status" value="1"/>
</dbReference>
<dbReference type="InterPro" id="IPR029058">
    <property type="entry name" value="AB_hydrolase_fold"/>
</dbReference>
<accession>A0A3S3NX19</accession>
<dbReference type="OrthoDB" id="2498029at2759"/>
<evidence type="ECO:0000313" key="2">
    <source>
        <dbReference type="EMBL" id="RWR76852.1"/>
    </source>
</evidence>
<evidence type="ECO:0000313" key="3">
    <source>
        <dbReference type="Proteomes" id="UP000283530"/>
    </source>
</evidence>
<proteinExistence type="predicted"/>
<comment type="caution">
    <text evidence="2">The sequence shown here is derived from an EMBL/GenBank/DDBJ whole genome shotgun (WGS) entry which is preliminary data.</text>
</comment>
<organism evidence="2 3">
    <name type="scientific">Cinnamomum micranthum f. kanehirae</name>
    <dbReference type="NCBI Taxonomy" id="337451"/>
    <lineage>
        <taxon>Eukaryota</taxon>
        <taxon>Viridiplantae</taxon>
        <taxon>Streptophyta</taxon>
        <taxon>Embryophyta</taxon>
        <taxon>Tracheophyta</taxon>
        <taxon>Spermatophyta</taxon>
        <taxon>Magnoliopsida</taxon>
        <taxon>Magnoliidae</taxon>
        <taxon>Laurales</taxon>
        <taxon>Lauraceae</taxon>
        <taxon>Cinnamomum</taxon>
    </lineage>
</organism>
<feature type="domain" description="Serine aminopeptidase S33" evidence="1">
    <location>
        <begin position="33"/>
        <end position="272"/>
    </location>
</feature>
<dbReference type="EMBL" id="QPKB01000002">
    <property type="protein sequence ID" value="RWR76852.1"/>
    <property type="molecule type" value="Genomic_DNA"/>
</dbReference>
<dbReference type="Proteomes" id="UP000283530">
    <property type="component" value="Unassembled WGS sequence"/>
</dbReference>
<name>A0A3S3NX19_9MAGN</name>
<evidence type="ECO:0000259" key="1">
    <source>
        <dbReference type="Pfam" id="PF12146"/>
    </source>
</evidence>
<keyword evidence="3" id="KW-1185">Reference proteome</keyword>
<dbReference type="SUPFAM" id="SSF53474">
    <property type="entry name" value="alpha/beta-Hydrolases"/>
    <property type="match status" value="1"/>
</dbReference>
<dbReference type="STRING" id="337451.A0A3S3NX19"/>
<dbReference type="FunFam" id="3.40.50.1820:FF:000036">
    <property type="entry name" value="Alpha/beta-Hydrolases superfamily protein"/>
    <property type="match status" value="1"/>
</dbReference>
<dbReference type="Gene3D" id="3.40.50.1820">
    <property type="entry name" value="alpha/beta hydrolase"/>
    <property type="match status" value="1"/>
</dbReference>